<dbReference type="GO" id="GO:0046872">
    <property type="term" value="F:metal ion binding"/>
    <property type="evidence" value="ECO:0007669"/>
    <property type="project" value="UniProtKB-UniRule"/>
</dbReference>
<feature type="compositionally biased region" description="Basic and acidic residues" evidence="9">
    <location>
        <begin position="242"/>
        <end position="260"/>
    </location>
</feature>
<comment type="cofactor">
    <cofactor evidence="2 8">
        <name>Mg(2+)</name>
        <dbReference type="ChEBI" id="CHEBI:18420"/>
    </cofactor>
</comment>
<evidence type="ECO:0000313" key="13">
    <source>
        <dbReference type="Proteomes" id="UP000215914"/>
    </source>
</evidence>
<dbReference type="Gramene" id="mRNA:HanXRQr2_Chr09g0406251">
    <property type="protein sequence ID" value="mRNA:HanXRQr2_Chr09g0406251"/>
    <property type="gene ID" value="HanXRQr2_Chr09g0406251"/>
</dbReference>
<reference evidence="12" key="2">
    <citation type="submission" date="2017-02" db="EMBL/GenBank/DDBJ databases">
        <title>Sunflower complete genome.</title>
        <authorList>
            <person name="Langlade N."/>
            <person name="Munos S."/>
        </authorList>
    </citation>
    <scope>NUCLEOTIDE SEQUENCE [LARGE SCALE GENOMIC DNA]</scope>
    <source>
        <tissue evidence="12">Leaves</tissue>
    </source>
</reference>
<sequence>MPNTYFSKLRGIFRQGVQKTNIVPEAIFQDSLELLIGHGKLLFGKPRFYSGSGAFVKPSDLNVLLQQYSPCAAQLNLQPASKKKNLSVMGAVSRTFSTPSVSGPSFQVCGYHVENLQSGSSNFSTSISNLKMPVALCSSKALVKGGYLSNIASTRENLIGSIDNFGISSNIRSFHSFRKISMNSRNNNQPDGFSIYGYFIYHVAKTNGGLNEFLGFQLKSFHVSVPACLTAGTASDMFSDNRVPDDHITNSADSSDRKTLSDRPLKLLSGSCYLPHPDKEETGGEDAHFICSDEQAIGVADGVGGWADLGIDAGKYARELMSNSVSAVQDEPKGSVDPARVLEKAYTNTKAKGSSTACIIALTNQGLNAINLGDSGFMVVRDGCTVFRSPAQQHDFNFTYQLENGSNSDLPSSGQVFSIPVAPGDVIIAGTDGLFDNLYNNDITAIVVHAVRAGLEPQATAQKIAALARQRAQEKDRQTPFSAAAQEAGFRYYGGKLDDITVVVSYITASKDEDSSSLNSS</sequence>
<comment type="cofactor">
    <cofactor evidence="1 8">
        <name>Mn(2+)</name>
        <dbReference type="ChEBI" id="CHEBI:29035"/>
    </cofactor>
</comment>
<dbReference type="InParanoid" id="A0A251TYL2"/>
<dbReference type="GO" id="GO:0004722">
    <property type="term" value="F:protein serine/threonine phosphatase activity"/>
    <property type="evidence" value="ECO:0000318"/>
    <property type="project" value="GO_Central"/>
</dbReference>
<feature type="domain" description="PPM-type phosphatase" evidence="10">
    <location>
        <begin position="268"/>
        <end position="507"/>
    </location>
</feature>
<dbReference type="OrthoDB" id="60843at2759"/>
<dbReference type="InterPro" id="IPR036457">
    <property type="entry name" value="PPM-type-like_dom_sf"/>
</dbReference>
<evidence type="ECO:0000256" key="3">
    <source>
        <dbReference type="ARBA" id="ARBA00006702"/>
    </source>
</evidence>
<keyword evidence="6 8" id="KW-0460">Magnesium</keyword>
<dbReference type="PANTHER" id="PTHR12320:SF83">
    <property type="entry name" value="PROTEIN PHOSPHATASE 2C 55-RELATED"/>
    <property type="match status" value="1"/>
</dbReference>
<dbReference type="AlphaFoldDB" id="A0A251TYL2"/>
<dbReference type="EMBL" id="CM007898">
    <property type="protein sequence ID" value="OTG16180.1"/>
    <property type="molecule type" value="Genomic_DNA"/>
</dbReference>
<dbReference type="InterPro" id="IPR001932">
    <property type="entry name" value="PPM-type_phosphatase-like_dom"/>
</dbReference>
<evidence type="ECO:0000256" key="6">
    <source>
        <dbReference type="ARBA" id="ARBA00022842"/>
    </source>
</evidence>
<dbReference type="EC" id="3.1.3.16" evidence="8"/>
<comment type="catalytic activity">
    <reaction evidence="8">
        <text>O-phospho-L-threonyl-[protein] + H2O = L-threonyl-[protein] + phosphate</text>
        <dbReference type="Rhea" id="RHEA:47004"/>
        <dbReference type="Rhea" id="RHEA-COMP:11060"/>
        <dbReference type="Rhea" id="RHEA-COMP:11605"/>
        <dbReference type="ChEBI" id="CHEBI:15377"/>
        <dbReference type="ChEBI" id="CHEBI:30013"/>
        <dbReference type="ChEBI" id="CHEBI:43474"/>
        <dbReference type="ChEBI" id="CHEBI:61977"/>
        <dbReference type="EC" id="3.1.3.16"/>
    </reaction>
</comment>
<dbReference type="FunCoup" id="A0A251TYL2">
    <property type="interactions" value="2237"/>
</dbReference>
<dbReference type="PROSITE" id="PS51746">
    <property type="entry name" value="PPM_2"/>
    <property type="match status" value="1"/>
</dbReference>
<evidence type="ECO:0000259" key="10">
    <source>
        <dbReference type="PROSITE" id="PS51746"/>
    </source>
</evidence>
<keyword evidence="7 8" id="KW-0464">Manganese</keyword>
<evidence type="ECO:0000256" key="1">
    <source>
        <dbReference type="ARBA" id="ARBA00001936"/>
    </source>
</evidence>
<name>A0A251TYL2_HELAN</name>
<evidence type="ECO:0000313" key="12">
    <source>
        <dbReference type="EMBL" id="OTG16180.1"/>
    </source>
</evidence>
<keyword evidence="5 8" id="KW-0378">Hydrolase</keyword>
<protein>
    <recommendedName>
        <fullName evidence="8">Protein phosphatase</fullName>
        <ecNumber evidence="8">3.1.3.16</ecNumber>
    </recommendedName>
</protein>
<gene>
    <name evidence="12" type="ORF">HannXRQ_Chr09g0268581</name>
    <name evidence="11" type="ORF">HanXRQr2_Chr09g0406251</name>
</gene>
<keyword evidence="8" id="KW-0904">Protein phosphatase</keyword>
<dbReference type="SMART" id="SM00332">
    <property type="entry name" value="PP2Cc"/>
    <property type="match status" value="1"/>
</dbReference>
<feature type="region of interest" description="Disordered" evidence="9">
    <location>
        <begin position="240"/>
        <end position="260"/>
    </location>
</feature>
<evidence type="ECO:0000313" key="11">
    <source>
        <dbReference type="EMBL" id="KAF5792463.1"/>
    </source>
</evidence>
<accession>A0A251TYL2</accession>
<dbReference type="EMBL" id="MNCJ02000324">
    <property type="protein sequence ID" value="KAF5792463.1"/>
    <property type="molecule type" value="Genomic_DNA"/>
</dbReference>
<proteinExistence type="inferred from homology"/>
<evidence type="ECO:0000256" key="4">
    <source>
        <dbReference type="ARBA" id="ARBA00022723"/>
    </source>
</evidence>
<dbReference type="Proteomes" id="UP000215914">
    <property type="component" value="Chromosome 9"/>
</dbReference>
<dbReference type="SMART" id="SM00331">
    <property type="entry name" value="PP2C_SIG"/>
    <property type="match status" value="1"/>
</dbReference>
<dbReference type="InterPro" id="IPR039123">
    <property type="entry name" value="PPTC7"/>
</dbReference>
<keyword evidence="13" id="KW-1185">Reference proteome</keyword>
<evidence type="ECO:0000256" key="2">
    <source>
        <dbReference type="ARBA" id="ARBA00001946"/>
    </source>
</evidence>
<dbReference type="FunFam" id="3.60.40.10:FF:000138">
    <property type="entry name" value="5-azacytidine resistance protein azr1"/>
    <property type="match status" value="1"/>
</dbReference>
<reference evidence="11" key="3">
    <citation type="submission" date="2020-06" db="EMBL/GenBank/DDBJ databases">
        <title>Helianthus annuus Genome sequencing and assembly Release 2.</title>
        <authorList>
            <person name="Gouzy J."/>
            <person name="Langlade N."/>
            <person name="Munos S."/>
        </authorList>
    </citation>
    <scope>NUCLEOTIDE SEQUENCE</scope>
    <source>
        <tissue evidence="11">Leaves</tissue>
    </source>
</reference>
<organism evidence="12 13">
    <name type="scientific">Helianthus annuus</name>
    <name type="common">Common sunflower</name>
    <dbReference type="NCBI Taxonomy" id="4232"/>
    <lineage>
        <taxon>Eukaryota</taxon>
        <taxon>Viridiplantae</taxon>
        <taxon>Streptophyta</taxon>
        <taxon>Embryophyta</taxon>
        <taxon>Tracheophyta</taxon>
        <taxon>Spermatophyta</taxon>
        <taxon>Magnoliopsida</taxon>
        <taxon>eudicotyledons</taxon>
        <taxon>Gunneridae</taxon>
        <taxon>Pentapetalae</taxon>
        <taxon>asterids</taxon>
        <taxon>campanulids</taxon>
        <taxon>Asterales</taxon>
        <taxon>Asteraceae</taxon>
        <taxon>Asteroideae</taxon>
        <taxon>Heliantheae alliance</taxon>
        <taxon>Heliantheae</taxon>
        <taxon>Helianthus</taxon>
    </lineage>
</organism>
<dbReference type="SUPFAM" id="SSF81606">
    <property type="entry name" value="PP2C-like"/>
    <property type="match status" value="1"/>
</dbReference>
<evidence type="ECO:0000256" key="7">
    <source>
        <dbReference type="ARBA" id="ARBA00023211"/>
    </source>
</evidence>
<comment type="similarity">
    <text evidence="3 8">Belongs to the PP2C family.</text>
</comment>
<reference evidence="11 13" key="1">
    <citation type="journal article" date="2017" name="Nature">
        <title>The sunflower genome provides insights into oil metabolism, flowering and Asterid evolution.</title>
        <authorList>
            <person name="Badouin H."/>
            <person name="Gouzy J."/>
            <person name="Grassa C.J."/>
            <person name="Murat F."/>
            <person name="Staton S.E."/>
            <person name="Cottret L."/>
            <person name="Lelandais-Briere C."/>
            <person name="Owens G.L."/>
            <person name="Carrere S."/>
            <person name="Mayjonade B."/>
            <person name="Legrand L."/>
            <person name="Gill N."/>
            <person name="Kane N.C."/>
            <person name="Bowers J.E."/>
            <person name="Hubner S."/>
            <person name="Bellec A."/>
            <person name="Berard A."/>
            <person name="Berges H."/>
            <person name="Blanchet N."/>
            <person name="Boniface M.C."/>
            <person name="Brunel D."/>
            <person name="Catrice O."/>
            <person name="Chaidir N."/>
            <person name="Claudel C."/>
            <person name="Donnadieu C."/>
            <person name="Faraut T."/>
            <person name="Fievet G."/>
            <person name="Helmstetter N."/>
            <person name="King M."/>
            <person name="Knapp S.J."/>
            <person name="Lai Z."/>
            <person name="Le Paslier M.C."/>
            <person name="Lippi Y."/>
            <person name="Lorenzon L."/>
            <person name="Mandel J.R."/>
            <person name="Marage G."/>
            <person name="Marchand G."/>
            <person name="Marquand E."/>
            <person name="Bret-Mestries E."/>
            <person name="Morien E."/>
            <person name="Nambeesan S."/>
            <person name="Nguyen T."/>
            <person name="Pegot-Espagnet P."/>
            <person name="Pouilly N."/>
            <person name="Raftis F."/>
            <person name="Sallet E."/>
            <person name="Schiex T."/>
            <person name="Thomas J."/>
            <person name="Vandecasteele C."/>
            <person name="Vares D."/>
            <person name="Vear F."/>
            <person name="Vautrin S."/>
            <person name="Crespi M."/>
            <person name="Mangin B."/>
            <person name="Burke J.M."/>
            <person name="Salse J."/>
            <person name="Munos S."/>
            <person name="Vincourt P."/>
            <person name="Rieseberg L.H."/>
            <person name="Langlade N.B."/>
        </authorList>
    </citation>
    <scope>NUCLEOTIDE SEQUENCE [LARGE SCALE GENOMIC DNA]</scope>
    <source>
        <strain evidence="13">cv. SF193</strain>
        <tissue evidence="11">Leaves</tissue>
    </source>
</reference>
<keyword evidence="4 8" id="KW-0479">Metal-binding</keyword>
<evidence type="ECO:0000256" key="8">
    <source>
        <dbReference type="RuleBase" id="RU366020"/>
    </source>
</evidence>
<dbReference type="PANTHER" id="PTHR12320">
    <property type="entry name" value="PROTEIN PHOSPHATASE 2C"/>
    <property type="match status" value="1"/>
</dbReference>
<dbReference type="Gene3D" id="3.60.40.10">
    <property type="entry name" value="PPM-type phosphatase domain"/>
    <property type="match status" value="2"/>
</dbReference>
<comment type="catalytic activity">
    <reaction evidence="8">
        <text>O-phospho-L-seryl-[protein] + H2O = L-seryl-[protein] + phosphate</text>
        <dbReference type="Rhea" id="RHEA:20629"/>
        <dbReference type="Rhea" id="RHEA-COMP:9863"/>
        <dbReference type="Rhea" id="RHEA-COMP:11604"/>
        <dbReference type="ChEBI" id="CHEBI:15377"/>
        <dbReference type="ChEBI" id="CHEBI:29999"/>
        <dbReference type="ChEBI" id="CHEBI:43474"/>
        <dbReference type="ChEBI" id="CHEBI:83421"/>
        <dbReference type="EC" id="3.1.3.16"/>
    </reaction>
</comment>
<dbReference type="OMA" id="YHIDCAD"/>
<evidence type="ECO:0000256" key="5">
    <source>
        <dbReference type="ARBA" id="ARBA00022801"/>
    </source>
</evidence>
<evidence type="ECO:0000256" key="9">
    <source>
        <dbReference type="SAM" id="MobiDB-lite"/>
    </source>
</evidence>